<feature type="coiled-coil region" evidence="1">
    <location>
        <begin position="236"/>
        <end position="270"/>
    </location>
</feature>
<keyword evidence="3" id="KW-0808">Transferase</keyword>
<keyword evidence="3" id="KW-0489">Methyltransferase</keyword>
<gene>
    <name evidence="3" type="ORF">LA76x_1074</name>
</gene>
<dbReference type="InterPro" id="IPR029063">
    <property type="entry name" value="SAM-dependent_MTases_sf"/>
</dbReference>
<dbReference type="GO" id="GO:0032259">
    <property type="term" value="P:methylation"/>
    <property type="evidence" value="ECO:0007669"/>
    <property type="project" value="UniProtKB-KW"/>
</dbReference>
<dbReference type="PATRIC" id="fig|84531.8.peg.1099"/>
<proteinExistence type="predicted"/>
<dbReference type="InterPro" id="IPR053188">
    <property type="entry name" value="FkbM_Methyltransferase"/>
</dbReference>
<dbReference type="InterPro" id="IPR006342">
    <property type="entry name" value="FkbM_mtfrase"/>
</dbReference>
<dbReference type="NCBIfam" id="TIGR01444">
    <property type="entry name" value="fkbM_fam"/>
    <property type="match status" value="1"/>
</dbReference>
<reference evidence="3 4" key="1">
    <citation type="journal article" date="2015" name="BMC Genomics">
        <title>Comparative genomics and metabolic profiling of the genus Lysobacter.</title>
        <authorList>
            <person name="de Bruijn I."/>
            <person name="Cheng X."/>
            <person name="de Jager V."/>
            <person name="Exposito R.G."/>
            <person name="Watrous J."/>
            <person name="Patel N."/>
            <person name="Postma J."/>
            <person name="Dorrestein P.C."/>
            <person name="Kobayashi D."/>
            <person name="Raaijmakers J.M."/>
        </authorList>
    </citation>
    <scope>NUCLEOTIDE SEQUENCE [LARGE SCALE GENOMIC DNA]</scope>
    <source>
        <strain evidence="3 4">76</strain>
    </source>
</reference>
<dbReference type="KEGG" id="lab:LA76x_1074"/>
<dbReference type="EMBL" id="CP011129">
    <property type="protein sequence ID" value="ALN79233.1"/>
    <property type="molecule type" value="Genomic_DNA"/>
</dbReference>
<evidence type="ECO:0000256" key="1">
    <source>
        <dbReference type="SAM" id="Coils"/>
    </source>
</evidence>
<keyword evidence="4" id="KW-1185">Reference proteome</keyword>
<dbReference type="Pfam" id="PF05050">
    <property type="entry name" value="Methyltransf_21"/>
    <property type="match status" value="1"/>
</dbReference>
<evidence type="ECO:0000313" key="3">
    <source>
        <dbReference type="EMBL" id="ALN79233.1"/>
    </source>
</evidence>
<evidence type="ECO:0000259" key="2">
    <source>
        <dbReference type="Pfam" id="PF05050"/>
    </source>
</evidence>
<dbReference type="AlphaFoldDB" id="A0A0S2F6Y0"/>
<keyword evidence="1" id="KW-0175">Coiled coil</keyword>
<sequence>MSTFISYAQNFEDVILHRALADVEAGFYVDVGAQHPLRDSVTRAFYERGWRGINIEPVAMWHGLIEVDRPEDLNLRIAVGASEGEIAFFEVADSGLSTVDKDLAAKYVSEGFSVAMAVVKLRTLDAVLAEHGREQIHFLKIDVEGAEAEVLKGLSLKQVRPWIIVVEATRPNTQIDASGAWQHMLTDADYSQVYYDGLNCFFLAKEHQELADRFGQPPNFFDNFVRHADWERGEAARRLGDELVEIKQRLSAADEEVEHKLSQLTALQDELSQAGVARQGLLDELAASNETVDGLNETIGGLIQRAQHLEQLHVQSEQILLQRDALRAELDASQELIARLLGSRSWRLTAPVRWLSGLFGAARPLDPVHSPVADAAAVPAFAPQSQHAKYAPAAEPRRFSTVPGEARLLELARQAGTAAGSGAPRAPYRDITFEDSKLDSLIAEIRSLARPPQALPPALQSMPGANIRWVRAPILRIYERLFRKQTLINAKLVEALQIIKDRNV</sequence>
<dbReference type="SUPFAM" id="SSF53335">
    <property type="entry name" value="S-adenosyl-L-methionine-dependent methyltransferases"/>
    <property type="match status" value="1"/>
</dbReference>
<dbReference type="PANTHER" id="PTHR36973:SF4">
    <property type="entry name" value="NODULATION PROTEIN"/>
    <property type="match status" value="1"/>
</dbReference>
<accession>A0A0S2F6Y0</accession>
<dbReference type="STRING" id="84531.LA76x_1074"/>
<dbReference type="GO" id="GO:0008171">
    <property type="term" value="F:O-methyltransferase activity"/>
    <property type="evidence" value="ECO:0007669"/>
    <property type="project" value="TreeGrafter"/>
</dbReference>
<evidence type="ECO:0000313" key="4">
    <source>
        <dbReference type="Proteomes" id="UP000060787"/>
    </source>
</evidence>
<protein>
    <submittedName>
        <fullName evidence="3">Methyltransferase, FkbM family domain protein</fullName>
    </submittedName>
</protein>
<dbReference type="Proteomes" id="UP000060787">
    <property type="component" value="Chromosome"/>
</dbReference>
<dbReference type="RefSeq" id="WP_057916862.1">
    <property type="nucleotide sequence ID" value="NZ_CP011129.1"/>
</dbReference>
<dbReference type="Gene3D" id="3.40.50.150">
    <property type="entry name" value="Vaccinia Virus protein VP39"/>
    <property type="match status" value="1"/>
</dbReference>
<name>A0A0S2F6Y0_LYSAN</name>
<dbReference type="PANTHER" id="PTHR36973">
    <property type="entry name" value="SLL1456 PROTEIN-RELATED"/>
    <property type="match status" value="1"/>
</dbReference>
<organism evidence="3 4">
    <name type="scientific">Lysobacter antibioticus</name>
    <dbReference type="NCBI Taxonomy" id="84531"/>
    <lineage>
        <taxon>Bacteria</taxon>
        <taxon>Pseudomonadati</taxon>
        <taxon>Pseudomonadota</taxon>
        <taxon>Gammaproteobacteria</taxon>
        <taxon>Lysobacterales</taxon>
        <taxon>Lysobacteraceae</taxon>
        <taxon>Lysobacter</taxon>
    </lineage>
</organism>
<feature type="domain" description="Methyltransferase FkbM" evidence="2">
    <location>
        <begin position="30"/>
        <end position="188"/>
    </location>
</feature>